<dbReference type="EMBL" id="KN839847">
    <property type="protein sequence ID" value="KIJ64173.1"/>
    <property type="molecule type" value="Genomic_DNA"/>
</dbReference>
<dbReference type="Pfam" id="PF13279">
    <property type="entry name" value="4HBT_2"/>
    <property type="match status" value="1"/>
</dbReference>
<dbReference type="Gene3D" id="3.10.129.10">
    <property type="entry name" value="Hotdog Thioesterase"/>
    <property type="match status" value="1"/>
</dbReference>
<feature type="transmembrane region" description="Helical" evidence="3">
    <location>
        <begin position="52"/>
        <end position="72"/>
    </location>
</feature>
<organism evidence="4 5">
    <name type="scientific">Hydnomerulius pinastri MD-312</name>
    <dbReference type="NCBI Taxonomy" id="994086"/>
    <lineage>
        <taxon>Eukaryota</taxon>
        <taxon>Fungi</taxon>
        <taxon>Dikarya</taxon>
        <taxon>Basidiomycota</taxon>
        <taxon>Agaricomycotina</taxon>
        <taxon>Agaricomycetes</taxon>
        <taxon>Agaricomycetidae</taxon>
        <taxon>Boletales</taxon>
        <taxon>Boletales incertae sedis</taxon>
        <taxon>Leucogyrophana</taxon>
    </lineage>
</organism>
<dbReference type="InterPro" id="IPR029069">
    <property type="entry name" value="HotDog_dom_sf"/>
</dbReference>
<proteinExistence type="inferred from homology"/>
<keyword evidence="3" id="KW-0472">Membrane</keyword>
<evidence type="ECO:0000256" key="1">
    <source>
        <dbReference type="ARBA" id="ARBA00038476"/>
    </source>
</evidence>
<dbReference type="SUPFAM" id="SSF54637">
    <property type="entry name" value="Thioesterase/thiol ester dehydrase-isomerase"/>
    <property type="match status" value="1"/>
</dbReference>
<gene>
    <name evidence="4" type="ORF">HYDPIDRAFT_187973</name>
</gene>
<dbReference type="PANTHER" id="PTHR12475">
    <property type="match status" value="1"/>
</dbReference>
<keyword evidence="5" id="KW-1185">Reference proteome</keyword>
<dbReference type="AlphaFoldDB" id="A0A0C9W953"/>
<comment type="similarity">
    <text evidence="1">Belongs to the lcsJ thioesterase family.</text>
</comment>
<keyword evidence="3" id="KW-0812">Transmembrane</keyword>
<accession>A0A0C9W953</accession>
<dbReference type="Proteomes" id="UP000053820">
    <property type="component" value="Unassembled WGS sequence"/>
</dbReference>
<evidence type="ECO:0000256" key="2">
    <source>
        <dbReference type="SAM" id="MobiDB-lite"/>
    </source>
</evidence>
<reference evidence="4 5" key="1">
    <citation type="submission" date="2014-04" db="EMBL/GenBank/DDBJ databases">
        <title>Evolutionary Origins and Diversification of the Mycorrhizal Mutualists.</title>
        <authorList>
            <consortium name="DOE Joint Genome Institute"/>
            <consortium name="Mycorrhizal Genomics Consortium"/>
            <person name="Kohler A."/>
            <person name="Kuo A."/>
            <person name="Nagy L.G."/>
            <person name="Floudas D."/>
            <person name="Copeland A."/>
            <person name="Barry K.W."/>
            <person name="Cichocki N."/>
            <person name="Veneault-Fourrey C."/>
            <person name="LaButti K."/>
            <person name="Lindquist E.A."/>
            <person name="Lipzen A."/>
            <person name="Lundell T."/>
            <person name="Morin E."/>
            <person name="Murat C."/>
            <person name="Riley R."/>
            <person name="Ohm R."/>
            <person name="Sun H."/>
            <person name="Tunlid A."/>
            <person name="Henrissat B."/>
            <person name="Grigoriev I.V."/>
            <person name="Hibbett D.S."/>
            <person name="Martin F."/>
        </authorList>
    </citation>
    <scope>NUCLEOTIDE SEQUENCE [LARGE SCALE GENOMIC DNA]</scope>
    <source>
        <strain evidence="4 5">MD-312</strain>
    </source>
</reference>
<evidence type="ECO:0000256" key="3">
    <source>
        <dbReference type="SAM" id="Phobius"/>
    </source>
</evidence>
<dbReference type="HOGENOM" id="CLU_043860_1_0_1"/>
<dbReference type="OrthoDB" id="265761at2759"/>
<sequence length="395" mass="43646">MVRQIPQDALSLLSKIPAIPAIPVTRVGDLGTLYERLQAILSRSPRSRLLSFLKYVACAVLLANAGSLPFVWHIRVFWPIFAARLEYYALRSRLLFTPKAERAKILTAWAEGLSPVGANPFEIVTVYRRWASIDDTDMFGMHLSNSSYAKVLDSARLRALIKAFPAWGRSGGQMALGASHYHFIREIPFFAKYEIRLTFGSWDHKWIYLIARYVTRPVGRNAKRSPSTSASATPNQGISESATPNGVEQNGTVDVEKAVNAIVGGRTAILEPDGSILHCVAVSQICFKHGRITIPPAVVLGAEGFTKPPAPDSGISTYSRSNPPPSWAKSQAIRVAPLGSMSKFQAFLKGGWRDVPEGERWWEEALGGSIEEKRQANLEILESLKLGLERTRSIY</sequence>
<dbReference type="PANTHER" id="PTHR12475:SF4">
    <property type="entry name" value="PROTEIN THEM6"/>
    <property type="match status" value="1"/>
</dbReference>
<dbReference type="InterPro" id="IPR051490">
    <property type="entry name" value="THEM6_lcsJ_thioesterase"/>
</dbReference>
<feature type="compositionally biased region" description="Polar residues" evidence="2">
    <location>
        <begin position="224"/>
        <end position="250"/>
    </location>
</feature>
<keyword evidence="3" id="KW-1133">Transmembrane helix</keyword>
<protein>
    <submittedName>
        <fullName evidence="4">Uncharacterized protein</fullName>
    </submittedName>
</protein>
<evidence type="ECO:0000313" key="4">
    <source>
        <dbReference type="EMBL" id="KIJ64173.1"/>
    </source>
</evidence>
<name>A0A0C9W953_9AGAM</name>
<feature type="region of interest" description="Disordered" evidence="2">
    <location>
        <begin position="221"/>
        <end position="250"/>
    </location>
</feature>
<evidence type="ECO:0000313" key="5">
    <source>
        <dbReference type="Proteomes" id="UP000053820"/>
    </source>
</evidence>